<dbReference type="Proteomes" id="UP000000420">
    <property type="component" value="Chromosome"/>
</dbReference>
<dbReference type="AlphaFoldDB" id="A0A0H2X7J0"/>
<evidence type="ECO:0000256" key="1">
    <source>
        <dbReference type="SAM" id="Phobius"/>
    </source>
</evidence>
<proteinExistence type="predicted"/>
<evidence type="ECO:0000313" key="3">
    <source>
        <dbReference type="Proteomes" id="UP000000420"/>
    </source>
</evidence>
<feature type="transmembrane region" description="Helical" evidence="1">
    <location>
        <begin position="12"/>
        <end position="31"/>
    </location>
</feature>
<dbReference type="KEGG" id="xcb:XC_1425"/>
<organism evidence="2 3">
    <name type="scientific">Xanthomonas campestris pv. campestris (strain 8004)</name>
    <dbReference type="NCBI Taxonomy" id="314565"/>
    <lineage>
        <taxon>Bacteria</taxon>
        <taxon>Pseudomonadati</taxon>
        <taxon>Pseudomonadota</taxon>
        <taxon>Gammaproteobacteria</taxon>
        <taxon>Lysobacterales</taxon>
        <taxon>Lysobacteraceae</taxon>
        <taxon>Xanthomonas</taxon>
    </lineage>
</organism>
<dbReference type="HOGENOM" id="CLU_167654_0_0_6"/>
<keyword evidence="1" id="KW-1133">Transmembrane helix</keyword>
<keyword evidence="1" id="KW-0472">Membrane</keyword>
<gene>
    <name evidence="2" type="ordered locus">XC_1425</name>
</gene>
<evidence type="ECO:0000313" key="2">
    <source>
        <dbReference type="EMBL" id="AAY48493.1"/>
    </source>
</evidence>
<feature type="transmembrane region" description="Helical" evidence="1">
    <location>
        <begin position="67"/>
        <end position="92"/>
    </location>
</feature>
<accession>A0A0H2X7J0</accession>
<keyword evidence="1" id="KW-0812">Transmembrane</keyword>
<name>A0A0H2X7J0_XANC8</name>
<reference evidence="2 3" key="1">
    <citation type="journal article" date="2005" name="Genome Res.">
        <title>Comparative and functional genomic analyses of the pathogenicity of phytopathogen Xanthomonas campestris pv. campestris.</title>
        <authorList>
            <person name="Qian W."/>
            <person name="Jia Y."/>
            <person name="Ren S.X."/>
            <person name="He Y.Q."/>
            <person name="Feng J.X."/>
            <person name="Lu L.F."/>
            <person name="Sun Q."/>
            <person name="Ying G."/>
            <person name="Tang D.J."/>
            <person name="Tang H."/>
            <person name="Wu W."/>
            <person name="Hao P."/>
            <person name="Wang L."/>
            <person name="Jiang B.L."/>
            <person name="Zeng S."/>
            <person name="Gu W.Y."/>
            <person name="Lu G."/>
            <person name="Rong L."/>
            <person name="Tian Y."/>
            <person name="Yao Z."/>
            <person name="Fu G."/>
            <person name="Chen B."/>
            <person name="Fang R."/>
            <person name="Qiang B."/>
            <person name="Chen Z."/>
            <person name="Zhao G.P."/>
            <person name="Tang J.L."/>
            <person name="He C."/>
        </authorList>
    </citation>
    <scope>NUCLEOTIDE SEQUENCE [LARGE SCALE GENOMIC DNA]</scope>
    <source>
        <strain evidence="2 3">8004</strain>
    </source>
</reference>
<protein>
    <submittedName>
        <fullName evidence="2">Uncharacterized protein</fullName>
    </submittedName>
</protein>
<sequence>MQRHMRHRTPAVIWAAVVIFVVAVLTLALVASASWRVFGGCVACVCLLLPVLLFGTLMLQPGAGQDAFALAVAVEAAICLQLAADAACLLAAPLGLLGRRMLAWQAARGAGTAG</sequence>
<dbReference type="EMBL" id="CP000050">
    <property type="protein sequence ID" value="AAY48493.1"/>
    <property type="molecule type" value="Genomic_DNA"/>
</dbReference>
<feature type="transmembrane region" description="Helical" evidence="1">
    <location>
        <begin position="37"/>
        <end position="55"/>
    </location>
</feature>